<evidence type="ECO:0000313" key="16">
    <source>
        <dbReference type="EMBL" id="RBP97223.1"/>
    </source>
</evidence>
<evidence type="ECO:0000256" key="3">
    <source>
        <dbReference type="ARBA" id="ARBA00022695"/>
    </source>
</evidence>
<dbReference type="GO" id="GO:0006351">
    <property type="term" value="P:DNA-templated transcription"/>
    <property type="evidence" value="ECO:0007669"/>
    <property type="project" value="UniProtKB-UniRule"/>
</dbReference>
<dbReference type="CDD" id="cd00653">
    <property type="entry name" value="RNA_pol_B_RPB2"/>
    <property type="match status" value="1"/>
</dbReference>
<evidence type="ECO:0000259" key="12">
    <source>
        <dbReference type="Pfam" id="PF04561"/>
    </source>
</evidence>
<dbReference type="OrthoDB" id="9803954at2"/>
<dbReference type="Gene3D" id="2.40.50.100">
    <property type="match status" value="1"/>
</dbReference>
<dbReference type="Pfam" id="PF04561">
    <property type="entry name" value="RNA_pol_Rpb2_2"/>
    <property type="match status" value="1"/>
</dbReference>
<dbReference type="NCBIfam" id="NF001616">
    <property type="entry name" value="PRK00405.1"/>
    <property type="match status" value="1"/>
</dbReference>
<dbReference type="InterPro" id="IPR007644">
    <property type="entry name" value="RNA_pol_bsu_protrusion"/>
</dbReference>
<dbReference type="EMBL" id="PDCG01000013">
    <property type="protein sequence ID" value="RBP97223.1"/>
    <property type="molecule type" value="Genomic_DNA"/>
</dbReference>
<organism evidence="16 17">
    <name type="scientific">Bifidobacterium aemilianum</name>
    <dbReference type="NCBI Taxonomy" id="2493120"/>
    <lineage>
        <taxon>Bacteria</taxon>
        <taxon>Bacillati</taxon>
        <taxon>Actinomycetota</taxon>
        <taxon>Actinomycetes</taxon>
        <taxon>Bifidobacteriales</taxon>
        <taxon>Bifidobacteriaceae</taxon>
        <taxon>Bifidobacterium</taxon>
    </lineage>
</organism>
<dbReference type="InterPro" id="IPR007641">
    <property type="entry name" value="RNA_pol_Rpb2_7"/>
</dbReference>
<feature type="domain" description="RNA polymerase Rpb2" evidence="12">
    <location>
        <begin position="178"/>
        <end position="377"/>
    </location>
</feature>
<evidence type="ECO:0000256" key="8">
    <source>
        <dbReference type="RuleBase" id="RU363031"/>
    </source>
</evidence>
<dbReference type="Pfam" id="PF04565">
    <property type="entry name" value="RNA_pol_Rpb2_3"/>
    <property type="match status" value="1"/>
</dbReference>
<dbReference type="Pfam" id="PF10385">
    <property type="entry name" value="RNA_pol_Rpb2_45"/>
    <property type="match status" value="1"/>
</dbReference>
<comment type="catalytic activity">
    <reaction evidence="5 6 8">
        <text>RNA(n) + a ribonucleoside 5'-triphosphate = RNA(n+1) + diphosphate</text>
        <dbReference type="Rhea" id="RHEA:21248"/>
        <dbReference type="Rhea" id="RHEA-COMP:14527"/>
        <dbReference type="Rhea" id="RHEA-COMP:17342"/>
        <dbReference type="ChEBI" id="CHEBI:33019"/>
        <dbReference type="ChEBI" id="CHEBI:61557"/>
        <dbReference type="ChEBI" id="CHEBI:140395"/>
        <dbReference type="EC" id="2.7.7.6"/>
    </reaction>
</comment>
<evidence type="ECO:0000259" key="15">
    <source>
        <dbReference type="Pfam" id="PF10385"/>
    </source>
</evidence>
<dbReference type="Proteomes" id="UP000252530">
    <property type="component" value="Unassembled WGS sequence"/>
</dbReference>
<gene>
    <name evidence="6 16" type="primary">rpoB</name>
    <name evidence="16" type="ORF">CRD60_07940</name>
</gene>
<evidence type="ECO:0000256" key="9">
    <source>
        <dbReference type="SAM" id="MobiDB-lite"/>
    </source>
</evidence>
<dbReference type="InterPro" id="IPR010243">
    <property type="entry name" value="RNA_pol_bsu_bac"/>
</dbReference>
<comment type="function">
    <text evidence="6 8">DNA-dependent RNA polymerase catalyzes the transcription of DNA into RNA using the four ribonucleoside triphosphates as substrates.</text>
</comment>
<keyword evidence="1 6" id="KW-0240">DNA-directed RNA polymerase</keyword>
<sequence>MAAKKATTNTTQVIARADEEDIALHKASDRVNFGSIREPIKVPYLLGVQTDSFDWLIGNERWKQRVEEDIAAGTNTVAHTSGLAEVFEEISPIENFAQTMSLTFSDPYFEEPRHTVQECKDKDYTYSAPLYVNAEFENGDTGEIKSQTVFMGDFPLQTPHGTFIIGGTERVIVSQLVRSPGVYFDRTPDRTSDKEIFGAKIIPSRGAWLEFEIDKRDVLGVRVDRKRKQSAIVFLMAIGMTKSEIAKAFKDYPLVMDALEKETIETQDEALTDLYRKIRPADTASPDAGRNLLDSFYFNTKRYDLARVGRYKINRKLGLEAGVNDRSLSQDDIVATIKYLVALHEGAQTFPGKRDGQEVELRVDVDDIDHFGNRRIRQVGELIQNQLRTGLSRMERVVRERMTTQDAEAITPQSLINIRPVNATIKEFFGTSQLSQFMDQNNPLSGVTNKRRLSALGPGGLSRDRASMEVRDVHPSHYGRMCPIESPEGPNIGLIGSLATFARVNPFGFIETPYRKVEDGHVTDDVVYMTADQENEHVIAQANQQLDDKGNFVDKSALVRSAAGEAEDVPVDQVDYMDVSPRQMVSVGASLIPFLEHDEGHRALMGTNMQRQAVPLIRSERPLVGTGSEWKAAYDSGDVILAEKPGVVTYVSADIIRVMNDDGSQSSYRLAKFQRSNQMTCYNQVPLVNDGDRVDQGTVLADGPATQKGEMALGKNALVAFMPWNGYNYEDAIIISQRLVQDDTLSSIHIEEFEIDARDTKLGPEEITRDLPNVGEDTLANLDERGIIRIGAEVESGDILVGKVTPKGETELTPEERLLRAIFGEKSREVRDTSLRVPHGETGTVIAIKEITRDQAEEDGDELPNGVNQMIRIYIAQHRKITEGDKLSGRHGNKGCISRILPEEDMPFLADGTPVDIMLNPLGVPSRMNLGQVLELHLGWIAHAGWDITLDPEVEAAWKQYIPKGAEKGEPGTPVATPVFDGVRPDAIKGLLKTTLPDRDGNRLVGDNGKAQLFDGRTGEPFPKPISVGYMYMLKLHHLVDDKIHARSTGPYSMITQQPLGGKAQFGGQRFGEMEVWALEAYGAAYTLHEMMTTKSDDVDGRVRAYGAIVKGDNLPPAGIPESFKVLLKEMQSLTLNVEVLNADGVAIDMKDEDDDPISSSQDLGFNIGARPDAAAKEDQAVKEPEFR</sequence>
<dbReference type="Gene3D" id="3.90.1800.10">
    <property type="entry name" value="RNA polymerase alpha subunit dimerisation domain"/>
    <property type="match status" value="1"/>
</dbReference>
<dbReference type="InterPro" id="IPR037033">
    <property type="entry name" value="DNA-dir_RNAP_su2_hyb_sf"/>
</dbReference>
<dbReference type="InterPro" id="IPR007642">
    <property type="entry name" value="RNA_pol_Rpb2_2"/>
</dbReference>
<dbReference type="PANTHER" id="PTHR20856">
    <property type="entry name" value="DNA-DIRECTED RNA POLYMERASE I SUBUNIT 2"/>
    <property type="match status" value="1"/>
</dbReference>
<feature type="domain" description="RNA polymerase Rpb2" evidence="11">
    <location>
        <begin position="1067"/>
        <end position="1141"/>
    </location>
</feature>
<dbReference type="Pfam" id="PF04560">
    <property type="entry name" value="RNA_pol_Rpb2_7"/>
    <property type="match status" value="1"/>
</dbReference>
<feature type="compositionally biased region" description="Basic and acidic residues" evidence="9">
    <location>
        <begin position="1174"/>
        <end position="1188"/>
    </location>
</feature>
<dbReference type="RefSeq" id="WP_113860741.1">
    <property type="nucleotide sequence ID" value="NZ_PDCG01000013.1"/>
</dbReference>
<evidence type="ECO:0000256" key="2">
    <source>
        <dbReference type="ARBA" id="ARBA00022679"/>
    </source>
</evidence>
<feature type="domain" description="RNA polymerase beta subunit protrusion" evidence="13">
    <location>
        <begin position="160"/>
        <end position="421"/>
    </location>
</feature>
<feature type="domain" description="DNA-directed RNA polymerase subunit 2 hybrid-binding" evidence="10">
    <location>
        <begin position="642"/>
        <end position="1065"/>
    </location>
</feature>
<dbReference type="InterPro" id="IPR015712">
    <property type="entry name" value="DNA-dir_RNA_pol_su2"/>
</dbReference>
<dbReference type="InterPro" id="IPR042107">
    <property type="entry name" value="DNA-dir_RNA_pol_bsu_ext_1_sf"/>
</dbReference>
<feature type="domain" description="RNA polymerase Rpb2" evidence="14">
    <location>
        <begin position="436"/>
        <end position="504"/>
    </location>
</feature>
<dbReference type="PROSITE" id="PS01166">
    <property type="entry name" value="RNA_POL_BETA"/>
    <property type="match status" value="1"/>
</dbReference>
<dbReference type="Gene3D" id="3.90.1100.10">
    <property type="match status" value="1"/>
</dbReference>
<evidence type="ECO:0000259" key="14">
    <source>
        <dbReference type="Pfam" id="PF04565"/>
    </source>
</evidence>
<dbReference type="GO" id="GO:0003677">
    <property type="term" value="F:DNA binding"/>
    <property type="evidence" value="ECO:0007669"/>
    <property type="project" value="UniProtKB-UniRule"/>
</dbReference>
<evidence type="ECO:0000256" key="6">
    <source>
        <dbReference type="HAMAP-Rule" id="MF_01321"/>
    </source>
</evidence>
<dbReference type="GO" id="GO:0000428">
    <property type="term" value="C:DNA-directed RNA polymerase complex"/>
    <property type="evidence" value="ECO:0007669"/>
    <property type="project" value="UniProtKB-KW"/>
</dbReference>
<evidence type="ECO:0000256" key="7">
    <source>
        <dbReference type="RuleBase" id="RU000434"/>
    </source>
</evidence>
<dbReference type="EC" id="2.7.7.6" evidence="6 8"/>
<dbReference type="InterPro" id="IPR007120">
    <property type="entry name" value="DNA-dir_RNAP_su2_dom"/>
</dbReference>
<evidence type="ECO:0000259" key="10">
    <source>
        <dbReference type="Pfam" id="PF00562"/>
    </source>
</evidence>
<evidence type="ECO:0000313" key="17">
    <source>
        <dbReference type="Proteomes" id="UP000252530"/>
    </source>
</evidence>
<dbReference type="NCBIfam" id="TIGR02013">
    <property type="entry name" value="rpoB"/>
    <property type="match status" value="1"/>
</dbReference>
<evidence type="ECO:0000259" key="13">
    <source>
        <dbReference type="Pfam" id="PF04563"/>
    </source>
</evidence>
<reference evidence="16 17" key="1">
    <citation type="submission" date="2017-10" db="EMBL/GenBank/DDBJ databases">
        <title>Bifidobacterium xylocopum sp. nov. and Bifidobacterium aemilianum sp. nov., from the carpenter bee (Xylocopa violacea) digestive tract.</title>
        <authorList>
            <person name="Alberoni D."/>
            <person name="Baffoni L."/>
            <person name="Di Gioia D."/>
            <person name="Gaggia F."/>
            <person name="Biavati B."/>
        </authorList>
    </citation>
    <scope>NUCLEOTIDE SEQUENCE [LARGE SCALE GENOMIC DNA]</scope>
    <source>
        <strain evidence="16 17">XV10</strain>
    </source>
</reference>
<feature type="domain" description="DNA-directed RNA polymerase beta subunit external 1" evidence="15">
    <location>
        <begin position="514"/>
        <end position="580"/>
    </location>
</feature>
<dbReference type="InterPro" id="IPR014724">
    <property type="entry name" value="RNA_pol_RPB2_OB-fold"/>
</dbReference>
<feature type="region of interest" description="Disordered" evidence="9">
    <location>
        <begin position="1152"/>
        <end position="1188"/>
    </location>
</feature>
<comment type="similarity">
    <text evidence="6 7">Belongs to the RNA polymerase beta chain family.</text>
</comment>
<dbReference type="GO" id="GO:0003899">
    <property type="term" value="F:DNA-directed RNA polymerase activity"/>
    <property type="evidence" value="ECO:0007669"/>
    <property type="project" value="UniProtKB-UniRule"/>
</dbReference>
<keyword evidence="3 6" id="KW-0548">Nucleotidyltransferase</keyword>
<proteinExistence type="inferred from homology"/>
<protein>
    <recommendedName>
        <fullName evidence="6 8">DNA-directed RNA polymerase subunit beta</fullName>
        <shortName evidence="6">RNAP subunit beta</shortName>
        <ecNumber evidence="6 8">2.7.7.6</ecNumber>
    </recommendedName>
    <alternativeName>
        <fullName evidence="6">RNA polymerase subunit beta</fullName>
    </alternativeName>
    <alternativeName>
        <fullName evidence="6">Transcriptase subunit beta</fullName>
    </alternativeName>
</protein>
<dbReference type="GO" id="GO:0032549">
    <property type="term" value="F:ribonucleoside binding"/>
    <property type="evidence" value="ECO:0007669"/>
    <property type="project" value="InterPro"/>
</dbReference>
<keyword evidence="17" id="KW-1185">Reference proteome</keyword>
<accession>A0A366K7Y0</accession>
<dbReference type="Pfam" id="PF04563">
    <property type="entry name" value="RNA_pol_Rpb2_1"/>
    <property type="match status" value="1"/>
</dbReference>
<dbReference type="AlphaFoldDB" id="A0A366K7Y0"/>
<dbReference type="InterPro" id="IPR007121">
    <property type="entry name" value="RNA_pol_bsu_CS"/>
</dbReference>
<evidence type="ECO:0000256" key="4">
    <source>
        <dbReference type="ARBA" id="ARBA00023163"/>
    </source>
</evidence>
<dbReference type="InterPro" id="IPR007645">
    <property type="entry name" value="RNA_pol_Rpb2_3"/>
</dbReference>
<keyword evidence="4 6" id="KW-0804">Transcription</keyword>
<dbReference type="HAMAP" id="MF_01321">
    <property type="entry name" value="RNApol_bact_RpoB"/>
    <property type="match status" value="1"/>
</dbReference>
<dbReference type="Gene3D" id="2.40.50.150">
    <property type="match status" value="1"/>
</dbReference>
<dbReference type="Gene3D" id="2.40.270.10">
    <property type="entry name" value="DNA-directed RNA polymerase, subunit 2, domain 6"/>
    <property type="match status" value="1"/>
</dbReference>
<dbReference type="InterPro" id="IPR037034">
    <property type="entry name" value="RNA_pol_Rpb2_2_sf"/>
</dbReference>
<evidence type="ECO:0000256" key="1">
    <source>
        <dbReference type="ARBA" id="ARBA00022478"/>
    </source>
</evidence>
<name>A0A366K7Y0_9BIFI</name>
<dbReference type="SUPFAM" id="SSF64484">
    <property type="entry name" value="beta and beta-prime subunits of DNA dependent RNA-polymerase"/>
    <property type="match status" value="1"/>
</dbReference>
<evidence type="ECO:0000259" key="11">
    <source>
        <dbReference type="Pfam" id="PF04560"/>
    </source>
</evidence>
<evidence type="ECO:0000256" key="5">
    <source>
        <dbReference type="ARBA" id="ARBA00048552"/>
    </source>
</evidence>
<comment type="caution">
    <text evidence="16">The sequence shown here is derived from an EMBL/GenBank/DDBJ whole genome shotgun (WGS) entry which is preliminary data.</text>
</comment>
<keyword evidence="2 6" id="KW-0808">Transferase</keyword>
<dbReference type="Gene3D" id="3.90.1110.10">
    <property type="entry name" value="RNA polymerase Rpb2, domain 2"/>
    <property type="match status" value="1"/>
</dbReference>
<comment type="subunit">
    <text evidence="6 8">The RNAP catalytic core consists of 2 alpha, 1 beta, 1 beta' and 1 omega subunit. When a sigma factor is associated with the core the holoenzyme is formed, which can initiate transcription.</text>
</comment>
<dbReference type="Pfam" id="PF00562">
    <property type="entry name" value="RNA_pol_Rpb2_6"/>
    <property type="match status" value="1"/>
</dbReference>
<dbReference type="InterPro" id="IPR019462">
    <property type="entry name" value="DNA-dir_RNA_pol_bsu_external_1"/>
</dbReference>
<dbReference type="Gene3D" id="2.30.150.10">
    <property type="entry name" value="DNA-directed RNA polymerase, beta subunit, external 1 domain"/>
    <property type="match status" value="1"/>
</dbReference>